<dbReference type="SUPFAM" id="SSF52047">
    <property type="entry name" value="RNI-like"/>
    <property type="match status" value="1"/>
</dbReference>
<dbReference type="PANTHER" id="PTHR13318">
    <property type="entry name" value="PARTNER OF PAIRED, ISOFORM B-RELATED"/>
    <property type="match status" value="1"/>
</dbReference>
<dbReference type="SMART" id="SM00367">
    <property type="entry name" value="LRR_CC"/>
    <property type="match status" value="3"/>
</dbReference>
<dbReference type="GeneID" id="83202157"/>
<organism evidence="3 4">
    <name type="scientific">Penicillium chermesinum</name>
    <dbReference type="NCBI Taxonomy" id="63820"/>
    <lineage>
        <taxon>Eukaryota</taxon>
        <taxon>Fungi</taxon>
        <taxon>Dikarya</taxon>
        <taxon>Ascomycota</taxon>
        <taxon>Pezizomycotina</taxon>
        <taxon>Eurotiomycetes</taxon>
        <taxon>Eurotiomycetidae</taxon>
        <taxon>Eurotiales</taxon>
        <taxon>Aspergillaceae</taxon>
        <taxon>Penicillium</taxon>
    </lineage>
</organism>
<feature type="region of interest" description="Disordered" evidence="1">
    <location>
        <begin position="166"/>
        <end position="196"/>
    </location>
</feature>
<evidence type="ECO:0000256" key="1">
    <source>
        <dbReference type="SAM" id="MobiDB-lite"/>
    </source>
</evidence>
<dbReference type="InterPro" id="IPR056451">
    <property type="entry name" value="Znf_Tbcl_Rhp7"/>
</dbReference>
<reference evidence="3" key="2">
    <citation type="journal article" date="2023" name="IMA Fungus">
        <title>Comparative genomic study of the Penicillium genus elucidates a diverse pangenome and 15 lateral gene transfer events.</title>
        <authorList>
            <person name="Petersen C."/>
            <person name="Sorensen T."/>
            <person name="Nielsen M.R."/>
            <person name="Sondergaard T.E."/>
            <person name="Sorensen J.L."/>
            <person name="Fitzpatrick D.A."/>
            <person name="Frisvad J.C."/>
            <person name="Nielsen K.L."/>
        </authorList>
    </citation>
    <scope>NUCLEOTIDE SEQUENCE</scope>
    <source>
        <strain evidence="3">IBT 19713</strain>
    </source>
</reference>
<dbReference type="RefSeq" id="XP_058330594.1">
    <property type="nucleotide sequence ID" value="XM_058474854.1"/>
</dbReference>
<feature type="compositionally biased region" description="Basic and acidic residues" evidence="1">
    <location>
        <begin position="36"/>
        <end position="45"/>
    </location>
</feature>
<reference evidence="3" key="1">
    <citation type="submission" date="2022-11" db="EMBL/GenBank/DDBJ databases">
        <authorList>
            <person name="Petersen C."/>
        </authorList>
    </citation>
    <scope>NUCLEOTIDE SEQUENCE</scope>
    <source>
        <strain evidence="3">IBT 19713</strain>
    </source>
</reference>
<comment type="caution">
    <text evidence="3">The sequence shown here is derived from an EMBL/GenBank/DDBJ whole genome shotgun (WGS) entry which is preliminary data.</text>
</comment>
<dbReference type="OrthoDB" id="1924287at2759"/>
<dbReference type="PANTHER" id="PTHR13318:SF190">
    <property type="entry name" value="PARTNER OF PAIRED, ISOFORM B"/>
    <property type="match status" value="1"/>
</dbReference>
<feature type="region of interest" description="Disordered" evidence="1">
    <location>
        <begin position="36"/>
        <end position="114"/>
    </location>
</feature>
<feature type="compositionally biased region" description="Polar residues" evidence="1">
    <location>
        <begin position="181"/>
        <end position="191"/>
    </location>
</feature>
<evidence type="ECO:0000259" key="2">
    <source>
        <dbReference type="Pfam" id="PF23550"/>
    </source>
</evidence>
<gene>
    <name evidence="3" type="ORF">N7468_005557</name>
</gene>
<sequence length="602" mass="68038">MYGRATAKSQHPHSALTDFLASNNISAAQIQDDYNRRVAEAARAEADEEEQQEEQAEREADPDHEELGSEVEETPEEKTRKRKRQQAIEKLKRSKEFARRKARRTGDPGDDADADEALADQMMSEKSRPIPGQLENCEICGKRFTVTPYSKTGPEGGLLCASCSKNQKEGNKKAPPKKRNSGISRRQNQNALLDGHVRNGPRSLLEICIKKVADNIDDVEEFGDLPPPVMLKISHILSRRRAITPKILDLFLRPHHRTLDIYDCAKLDTNDYHKILATMPSLTRLNLRFVTPMKDQILEYMIDKDIKLEDLHLDSPNLVSDACWRKLFSRIGPRLRSLKLWNLDSAFDDETAQVMAQSCRSLQRLKLKYFWKLGDEALRAISAMETLEHLSLQFMQETQPESILHLVSALGPNLRSLSLENFELADDRLVQGIHNKCRNLYKFRLTHNSVITDQALAELFRGWSNPALSYIDFSSLRDVDMANPDGPEEPIGLASNGFMALMEHSGSKLKSLNVSSCRHINRDAYEEVFGPDKRYPQLKSLDISFDGHVDDFIAQSIFRCCPALKKMVVFGCFKIRDLVVPKDVAVIGTVGAKLTVDGAVQV</sequence>
<dbReference type="AlphaFoldDB" id="A0A9W9NZQ3"/>
<evidence type="ECO:0000313" key="4">
    <source>
        <dbReference type="Proteomes" id="UP001150941"/>
    </source>
</evidence>
<protein>
    <recommendedName>
        <fullName evidence="2">DNA repair protein rhp7 treble clef domain-containing protein</fullName>
    </recommendedName>
</protein>
<keyword evidence="4" id="KW-1185">Reference proteome</keyword>
<feature type="compositionally biased region" description="Basic and acidic residues" evidence="1">
    <location>
        <begin position="55"/>
        <end position="67"/>
    </location>
</feature>
<dbReference type="Proteomes" id="UP001150941">
    <property type="component" value="Unassembled WGS sequence"/>
</dbReference>
<dbReference type="Gene3D" id="3.80.10.10">
    <property type="entry name" value="Ribonuclease Inhibitor"/>
    <property type="match status" value="2"/>
</dbReference>
<evidence type="ECO:0000313" key="3">
    <source>
        <dbReference type="EMBL" id="KAJ5232601.1"/>
    </source>
</evidence>
<dbReference type="FunFam" id="3.80.10.10:FF:000601">
    <property type="entry name" value="DNA repair protein Rad7, protein"/>
    <property type="match status" value="1"/>
</dbReference>
<name>A0A9W9NZQ3_9EURO</name>
<accession>A0A9W9NZQ3</accession>
<dbReference type="GO" id="GO:0031146">
    <property type="term" value="P:SCF-dependent proteasomal ubiquitin-dependent protein catabolic process"/>
    <property type="evidence" value="ECO:0007669"/>
    <property type="project" value="TreeGrafter"/>
</dbReference>
<dbReference type="InterPro" id="IPR032675">
    <property type="entry name" value="LRR_dom_sf"/>
</dbReference>
<proteinExistence type="predicted"/>
<dbReference type="GO" id="GO:0019005">
    <property type="term" value="C:SCF ubiquitin ligase complex"/>
    <property type="evidence" value="ECO:0007669"/>
    <property type="project" value="TreeGrafter"/>
</dbReference>
<dbReference type="EMBL" id="JAPQKS010000004">
    <property type="protein sequence ID" value="KAJ5232601.1"/>
    <property type="molecule type" value="Genomic_DNA"/>
</dbReference>
<feature type="domain" description="DNA repair protein rhp7 treble clef" evidence="2">
    <location>
        <begin position="131"/>
        <end position="168"/>
    </location>
</feature>
<dbReference type="InterPro" id="IPR006553">
    <property type="entry name" value="Leu-rich_rpt_Cys-con_subtyp"/>
</dbReference>
<feature type="compositionally biased region" description="Basic and acidic residues" evidence="1">
    <location>
        <begin position="86"/>
        <end position="107"/>
    </location>
</feature>
<dbReference type="Pfam" id="PF23550">
    <property type="entry name" value="zf_Tbcl_Rhp7"/>
    <property type="match status" value="1"/>
</dbReference>